<feature type="binding site" evidence="7">
    <location>
        <position position="119"/>
    </location>
    <ligand>
        <name>Zn(2+)</name>
        <dbReference type="ChEBI" id="CHEBI:29105"/>
    </ligand>
</feature>
<accession>A0A9D2ZRT8</accession>
<dbReference type="GO" id="GO:0008270">
    <property type="term" value="F:zinc ion binding"/>
    <property type="evidence" value="ECO:0007669"/>
    <property type="project" value="UniProtKB-UniRule"/>
</dbReference>
<proteinExistence type="inferred from homology"/>
<comment type="caution">
    <text evidence="10">The sequence shown here is derived from an EMBL/GenBank/DDBJ whole genome shotgun (WGS) entry which is preliminary data.</text>
</comment>
<evidence type="ECO:0000256" key="9">
    <source>
        <dbReference type="SAM" id="MobiDB-lite"/>
    </source>
</evidence>
<feature type="region of interest" description="Disordered" evidence="9">
    <location>
        <begin position="38"/>
        <end position="73"/>
    </location>
</feature>
<dbReference type="InterPro" id="IPR015892">
    <property type="entry name" value="Carbonic_anhydrase_CS"/>
</dbReference>
<comment type="similarity">
    <text evidence="1 8">Belongs to the beta-class carbonic anhydrase family.</text>
</comment>
<dbReference type="Proteomes" id="UP000823907">
    <property type="component" value="Unassembled WGS sequence"/>
</dbReference>
<evidence type="ECO:0000256" key="3">
    <source>
        <dbReference type="ARBA" id="ARBA00022833"/>
    </source>
</evidence>
<gene>
    <name evidence="10" type="ORF">H9907_08970</name>
</gene>
<feature type="non-terminal residue" evidence="10">
    <location>
        <position position="214"/>
    </location>
</feature>
<sequence>MKAHRRVGYCGCSKAVGGPHLPDCPTKLSWESFKSKIEAMTDSRSPESPSNTVPGQQANTESSETPTQQQTMTPAQAWAAMRDGNRRFMSEDVAHPNQDVNRRHVLTAGQRPHAVVLACSDSRVPVEIVFDQGLGDVFVIRTAGEITDLSVLASLEFAVDGLGVPLVLVLGHEACGAVAAAQTALNTGQLPNGFQRVLVEKVTPSLLAARREGR</sequence>
<evidence type="ECO:0000256" key="4">
    <source>
        <dbReference type="ARBA" id="ARBA00023239"/>
    </source>
</evidence>
<dbReference type="EC" id="4.2.1.1" evidence="2 8"/>
<evidence type="ECO:0000313" key="10">
    <source>
        <dbReference type="EMBL" id="HJD50198.1"/>
    </source>
</evidence>
<feature type="binding site" evidence="7">
    <location>
        <position position="172"/>
    </location>
    <ligand>
        <name>Zn(2+)</name>
        <dbReference type="ChEBI" id="CHEBI:29105"/>
    </ligand>
</feature>
<dbReference type="Pfam" id="PF00484">
    <property type="entry name" value="Pro_CA"/>
    <property type="match status" value="1"/>
</dbReference>
<feature type="binding site" evidence="7">
    <location>
        <position position="121"/>
    </location>
    <ligand>
        <name>Zn(2+)</name>
        <dbReference type="ChEBI" id="CHEBI:29105"/>
    </ligand>
</feature>
<reference evidence="10" key="2">
    <citation type="submission" date="2021-04" db="EMBL/GenBank/DDBJ databases">
        <authorList>
            <person name="Gilroy R."/>
        </authorList>
    </citation>
    <scope>NUCLEOTIDE SEQUENCE</scope>
    <source>
        <strain evidence="10">5925</strain>
    </source>
</reference>
<evidence type="ECO:0000256" key="5">
    <source>
        <dbReference type="ARBA" id="ARBA00024993"/>
    </source>
</evidence>
<protein>
    <recommendedName>
        <fullName evidence="2 8">Carbonic anhydrase</fullName>
        <ecNumber evidence="2 8">4.2.1.1</ecNumber>
    </recommendedName>
    <alternativeName>
        <fullName evidence="8">Carbonate dehydratase</fullName>
    </alternativeName>
</protein>
<evidence type="ECO:0000256" key="6">
    <source>
        <dbReference type="ARBA" id="ARBA00048348"/>
    </source>
</evidence>
<comment type="function">
    <text evidence="8">Reversible hydration of carbon dioxide.</text>
</comment>
<keyword evidence="7" id="KW-0479">Metal-binding</keyword>
<feature type="compositionally biased region" description="Polar residues" evidence="9">
    <location>
        <begin position="46"/>
        <end position="64"/>
    </location>
</feature>
<dbReference type="Gene3D" id="3.40.1050.10">
    <property type="entry name" value="Carbonic anhydrase"/>
    <property type="match status" value="1"/>
</dbReference>
<evidence type="ECO:0000256" key="2">
    <source>
        <dbReference type="ARBA" id="ARBA00012925"/>
    </source>
</evidence>
<dbReference type="SUPFAM" id="SSF53056">
    <property type="entry name" value="beta-carbonic anhydrase, cab"/>
    <property type="match status" value="1"/>
</dbReference>
<name>A0A9D2ZRT8_9CORY</name>
<evidence type="ECO:0000256" key="1">
    <source>
        <dbReference type="ARBA" id="ARBA00006217"/>
    </source>
</evidence>
<dbReference type="PANTHER" id="PTHR11002:SF79">
    <property type="entry name" value="CARBONIC ANHYDRASE 2"/>
    <property type="match status" value="1"/>
</dbReference>
<comment type="cofactor">
    <cofactor evidence="7">
        <name>Zn(2+)</name>
        <dbReference type="ChEBI" id="CHEBI:29105"/>
    </cofactor>
    <text evidence="7">Binds 1 zinc ion per subunit.</text>
</comment>
<dbReference type="PANTHER" id="PTHR11002">
    <property type="entry name" value="CARBONIC ANHYDRASE"/>
    <property type="match status" value="1"/>
</dbReference>
<dbReference type="GO" id="GO:0015976">
    <property type="term" value="P:carbon utilization"/>
    <property type="evidence" value="ECO:0007669"/>
    <property type="project" value="InterPro"/>
</dbReference>
<dbReference type="GO" id="GO:0004089">
    <property type="term" value="F:carbonate dehydratase activity"/>
    <property type="evidence" value="ECO:0007669"/>
    <property type="project" value="UniProtKB-UniRule"/>
</dbReference>
<evidence type="ECO:0000313" key="11">
    <source>
        <dbReference type="Proteomes" id="UP000823907"/>
    </source>
</evidence>
<keyword evidence="3 7" id="KW-0862">Zinc</keyword>
<reference evidence="10" key="1">
    <citation type="journal article" date="2021" name="PeerJ">
        <title>Extensive microbial diversity within the chicken gut microbiome revealed by metagenomics and culture.</title>
        <authorList>
            <person name="Gilroy R."/>
            <person name="Ravi A."/>
            <person name="Getino M."/>
            <person name="Pursley I."/>
            <person name="Horton D.L."/>
            <person name="Alikhan N.F."/>
            <person name="Baker D."/>
            <person name="Gharbi K."/>
            <person name="Hall N."/>
            <person name="Watson M."/>
            <person name="Adriaenssens E.M."/>
            <person name="Foster-Nyarko E."/>
            <person name="Jarju S."/>
            <person name="Secka A."/>
            <person name="Antonio M."/>
            <person name="Oren A."/>
            <person name="Chaudhuri R.R."/>
            <person name="La Ragione R."/>
            <person name="Hildebrand F."/>
            <person name="Pallen M.J."/>
        </authorList>
    </citation>
    <scope>NUCLEOTIDE SEQUENCE</scope>
    <source>
        <strain evidence="10">5925</strain>
    </source>
</reference>
<keyword evidence="4 8" id="KW-0456">Lyase</keyword>
<dbReference type="InterPro" id="IPR001765">
    <property type="entry name" value="Carbonic_anhydrase"/>
</dbReference>
<dbReference type="InterPro" id="IPR036874">
    <property type="entry name" value="Carbonic_anhydrase_sf"/>
</dbReference>
<dbReference type="SMART" id="SM00947">
    <property type="entry name" value="Pro_CA"/>
    <property type="match status" value="1"/>
</dbReference>
<evidence type="ECO:0000256" key="7">
    <source>
        <dbReference type="PIRSR" id="PIRSR601765-1"/>
    </source>
</evidence>
<dbReference type="EMBL" id="DWUR01000154">
    <property type="protein sequence ID" value="HJD50198.1"/>
    <property type="molecule type" value="Genomic_DNA"/>
</dbReference>
<feature type="binding site" evidence="7">
    <location>
        <position position="175"/>
    </location>
    <ligand>
        <name>Zn(2+)</name>
        <dbReference type="ChEBI" id="CHEBI:29105"/>
    </ligand>
</feature>
<comment type="function">
    <text evidence="5">Catalyzes the reversible hydration of carbon dioxide to form bicarbonate.</text>
</comment>
<dbReference type="PROSITE" id="PS00705">
    <property type="entry name" value="PROK_CO2_ANHYDRASE_2"/>
    <property type="match status" value="1"/>
</dbReference>
<dbReference type="AlphaFoldDB" id="A0A9D2ZRT8"/>
<evidence type="ECO:0000256" key="8">
    <source>
        <dbReference type="RuleBase" id="RU003956"/>
    </source>
</evidence>
<organism evidence="10 11">
    <name type="scientific">Candidatus Corynebacterium intestinavium</name>
    <dbReference type="NCBI Taxonomy" id="2838531"/>
    <lineage>
        <taxon>Bacteria</taxon>
        <taxon>Bacillati</taxon>
        <taxon>Actinomycetota</taxon>
        <taxon>Actinomycetes</taxon>
        <taxon>Mycobacteriales</taxon>
        <taxon>Corynebacteriaceae</taxon>
        <taxon>Corynebacterium</taxon>
    </lineage>
</organism>
<comment type="catalytic activity">
    <reaction evidence="6 8">
        <text>hydrogencarbonate + H(+) = CO2 + H2O</text>
        <dbReference type="Rhea" id="RHEA:10748"/>
        <dbReference type="ChEBI" id="CHEBI:15377"/>
        <dbReference type="ChEBI" id="CHEBI:15378"/>
        <dbReference type="ChEBI" id="CHEBI:16526"/>
        <dbReference type="ChEBI" id="CHEBI:17544"/>
        <dbReference type="EC" id="4.2.1.1"/>
    </reaction>
</comment>